<name>A0ABP9PSF8_9ACTN</name>
<gene>
    <name evidence="2" type="ORF">GCM10023340_23690</name>
</gene>
<organism evidence="2 3">
    <name type="scientific">Nocardioides marinquilinus</name>
    <dbReference type="NCBI Taxonomy" id="1210400"/>
    <lineage>
        <taxon>Bacteria</taxon>
        <taxon>Bacillati</taxon>
        <taxon>Actinomycetota</taxon>
        <taxon>Actinomycetes</taxon>
        <taxon>Propionibacteriales</taxon>
        <taxon>Nocardioidaceae</taxon>
        <taxon>Nocardioides</taxon>
    </lineage>
</organism>
<evidence type="ECO:0000313" key="2">
    <source>
        <dbReference type="EMBL" id="GAA5149031.1"/>
    </source>
</evidence>
<feature type="transmembrane region" description="Helical" evidence="1">
    <location>
        <begin position="28"/>
        <end position="50"/>
    </location>
</feature>
<protein>
    <submittedName>
        <fullName evidence="2">Uncharacterized protein</fullName>
    </submittedName>
</protein>
<accession>A0ABP9PSF8</accession>
<keyword evidence="1" id="KW-0812">Transmembrane</keyword>
<evidence type="ECO:0000313" key="3">
    <source>
        <dbReference type="Proteomes" id="UP001500221"/>
    </source>
</evidence>
<dbReference type="RefSeq" id="WP_345458575.1">
    <property type="nucleotide sequence ID" value="NZ_BAABKG010000003.1"/>
</dbReference>
<reference evidence="3" key="1">
    <citation type="journal article" date="2019" name="Int. J. Syst. Evol. Microbiol.">
        <title>The Global Catalogue of Microorganisms (GCM) 10K type strain sequencing project: providing services to taxonomists for standard genome sequencing and annotation.</title>
        <authorList>
            <consortium name="The Broad Institute Genomics Platform"/>
            <consortium name="The Broad Institute Genome Sequencing Center for Infectious Disease"/>
            <person name="Wu L."/>
            <person name="Ma J."/>
        </authorList>
    </citation>
    <scope>NUCLEOTIDE SEQUENCE [LARGE SCALE GENOMIC DNA]</scope>
    <source>
        <strain evidence="3">JCM 18459</strain>
    </source>
</reference>
<keyword evidence="1" id="KW-1133">Transmembrane helix</keyword>
<keyword evidence="1" id="KW-0472">Membrane</keyword>
<proteinExistence type="predicted"/>
<dbReference type="EMBL" id="BAABKG010000003">
    <property type="protein sequence ID" value="GAA5149031.1"/>
    <property type="molecule type" value="Genomic_DNA"/>
</dbReference>
<dbReference type="Proteomes" id="UP001500221">
    <property type="component" value="Unassembled WGS sequence"/>
</dbReference>
<keyword evidence="3" id="KW-1185">Reference proteome</keyword>
<sequence>MTTKDEKWLGDRARAETGQDPRLRSYRLVGALVGLTVALAVLLLALLPLLR</sequence>
<evidence type="ECO:0000256" key="1">
    <source>
        <dbReference type="SAM" id="Phobius"/>
    </source>
</evidence>
<comment type="caution">
    <text evidence="2">The sequence shown here is derived from an EMBL/GenBank/DDBJ whole genome shotgun (WGS) entry which is preliminary data.</text>
</comment>